<feature type="signal peptide" evidence="2">
    <location>
        <begin position="1"/>
        <end position="25"/>
    </location>
</feature>
<accession>A0ABT8T9J4</accession>
<dbReference type="EMBL" id="JAULRT010000031">
    <property type="protein sequence ID" value="MDO3380806.1"/>
    <property type="molecule type" value="Genomic_DNA"/>
</dbReference>
<evidence type="ECO:0000256" key="2">
    <source>
        <dbReference type="SAM" id="SignalP"/>
    </source>
</evidence>
<evidence type="ECO:0000256" key="1">
    <source>
        <dbReference type="SAM" id="MobiDB-lite"/>
    </source>
</evidence>
<keyword evidence="5" id="KW-1185">Reference proteome</keyword>
<evidence type="ECO:0000313" key="5">
    <source>
        <dbReference type="Proteomes" id="UP001168380"/>
    </source>
</evidence>
<proteinExistence type="predicted"/>
<organism evidence="4 5">
    <name type="scientific">Gilvimarinus algae</name>
    <dbReference type="NCBI Taxonomy" id="3058037"/>
    <lineage>
        <taxon>Bacteria</taxon>
        <taxon>Pseudomonadati</taxon>
        <taxon>Pseudomonadota</taxon>
        <taxon>Gammaproteobacteria</taxon>
        <taxon>Cellvibrionales</taxon>
        <taxon>Cellvibrionaceae</taxon>
        <taxon>Gilvimarinus</taxon>
    </lineage>
</organism>
<dbReference type="RefSeq" id="WP_302710927.1">
    <property type="nucleotide sequence ID" value="NZ_JAULRT010000031.1"/>
</dbReference>
<sequence>MRKLDWRAGLAAGLLAVTTSLPMQAADTVYKWVGEDGTTHYGTRPPNGVDSTAIKPKTGHSEPVDYSHLSGTEEQEQTDRDESSAEEEASTKDPERCEAARKNKEILGRGGRVREATDDGSFRYLSEEEKAKRLEDAQKAIDESC</sequence>
<name>A0ABT8T9J4_9GAMM</name>
<dbReference type="Proteomes" id="UP001168380">
    <property type="component" value="Unassembled WGS sequence"/>
</dbReference>
<keyword evidence="2" id="KW-0732">Signal</keyword>
<comment type="caution">
    <text evidence="4">The sequence shown here is derived from an EMBL/GenBank/DDBJ whole genome shotgun (WGS) entry which is preliminary data.</text>
</comment>
<protein>
    <submittedName>
        <fullName evidence="4">DUF4124 domain-containing protein</fullName>
    </submittedName>
</protein>
<feature type="region of interest" description="Disordered" evidence="1">
    <location>
        <begin position="36"/>
        <end position="120"/>
    </location>
</feature>
<evidence type="ECO:0000259" key="3">
    <source>
        <dbReference type="Pfam" id="PF13511"/>
    </source>
</evidence>
<evidence type="ECO:0000313" key="4">
    <source>
        <dbReference type="EMBL" id="MDO3380806.1"/>
    </source>
</evidence>
<dbReference type="Pfam" id="PF13511">
    <property type="entry name" value="DUF4124"/>
    <property type="match status" value="1"/>
</dbReference>
<feature type="domain" description="DUF4124" evidence="3">
    <location>
        <begin position="20"/>
        <end position="62"/>
    </location>
</feature>
<reference evidence="4" key="1">
    <citation type="submission" date="2023-07" db="EMBL/GenBank/DDBJ databases">
        <title>Gilvimarinus algae sp. nov., isolated from the surface of Kelp.</title>
        <authorList>
            <person name="Sun Y.Y."/>
            <person name="Gong Y."/>
            <person name="Du Z.J."/>
        </authorList>
    </citation>
    <scope>NUCLEOTIDE SEQUENCE</scope>
    <source>
        <strain evidence="4">SDUM040014</strain>
    </source>
</reference>
<feature type="compositionally biased region" description="Basic and acidic residues" evidence="1">
    <location>
        <begin position="77"/>
        <end position="120"/>
    </location>
</feature>
<dbReference type="InterPro" id="IPR025392">
    <property type="entry name" value="DUF4124"/>
</dbReference>
<gene>
    <name evidence="4" type="ORF">QWI16_01390</name>
</gene>
<feature type="chain" id="PRO_5045762356" evidence="2">
    <location>
        <begin position="26"/>
        <end position="145"/>
    </location>
</feature>